<dbReference type="InterPro" id="IPR029034">
    <property type="entry name" value="Cystine-knot_cytokine"/>
</dbReference>
<dbReference type="Proteomes" id="UP000762676">
    <property type="component" value="Unassembled WGS sequence"/>
</dbReference>
<evidence type="ECO:0000313" key="1">
    <source>
        <dbReference type="EMBL" id="GFR95607.1"/>
    </source>
</evidence>
<name>A0AAV4HBQ2_9GAST</name>
<evidence type="ECO:0000313" key="2">
    <source>
        <dbReference type="Proteomes" id="UP000762676"/>
    </source>
</evidence>
<accession>A0AAV4HBQ2</accession>
<dbReference type="EMBL" id="BMAT01001920">
    <property type="protein sequence ID" value="GFR95607.1"/>
    <property type="molecule type" value="Genomic_DNA"/>
</dbReference>
<dbReference type="SUPFAM" id="SSF57501">
    <property type="entry name" value="Cystine-knot cytokines"/>
    <property type="match status" value="1"/>
</dbReference>
<evidence type="ECO:0008006" key="3">
    <source>
        <dbReference type="Google" id="ProtNLM"/>
    </source>
</evidence>
<comment type="caution">
    <text evidence="1">The sequence shown here is derived from an EMBL/GenBank/DDBJ whole genome shotgun (WGS) entry which is preliminary data.</text>
</comment>
<keyword evidence="2" id="KW-1185">Reference proteome</keyword>
<protein>
    <recommendedName>
        <fullName evidence="3">Spaetzle domain-containing protein</fullName>
    </recommendedName>
</protein>
<gene>
    <name evidence="1" type="ORF">ElyMa_000948700</name>
</gene>
<sequence length="191" mass="21747">MVLLAADRVWGWHPDSDEQFVLEHYPGLFKTEEEVNRLLPKGAPVRPKVTKNIWALISSSRWTISTLKESLSLSVSLISDPETVYHGCCATNRTLTFFDTMTDKDKKSVKVVQYKEKKQYIETDSCVTTASCEDNCSCQKENRFYTALIYNPDYPGKSDRKYKLDLVQAKTICRCVNNGASGSPFPDRDEL</sequence>
<dbReference type="AlphaFoldDB" id="A0AAV4HBQ2"/>
<organism evidence="1 2">
    <name type="scientific">Elysia marginata</name>
    <dbReference type="NCBI Taxonomy" id="1093978"/>
    <lineage>
        <taxon>Eukaryota</taxon>
        <taxon>Metazoa</taxon>
        <taxon>Spiralia</taxon>
        <taxon>Lophotrochozoa</taxon>
        <taxon>Mollusca</taxon>
        <taxon>Gastropoda</taxon>
        <taxon>Heterobranchia</taxon>
        <taxon>Euthyneura</taxon>
        <taxon>Panpulmonata</taxon>
        <taxon>Sacoglossa</taxon>
        <taxon>Placobranchoidea</taxon>
        <taxon>Plakobranchidae</taxon>
        <taxon>Elysia</taxon>
    </lineage>
</organism>
<reference evidence="1 2" key="1">
    <citation type="journal article" date="2021" name="Elife">
        <title>Chloroplast acquisition without the gene transfer in kleptoplastic sea slugs, Plakobranchus ocellatus.</title>
        <authorList>
            <person name="Maeda T."/>
            <person name="Takahashi S."/>
            <person name="Yoshida T."/>
            <person name="Shimamura S."/>
            <person name="Takaki Y."/>
            <person name="Nagai Y."/>
            <person name="Toyoda A."/>
            <person name="Suzuki Y."/>
            <person name="Arimoto A."/>
            <person name="Ishii H."/>
            <person name="Satoh N."/>
            <person name="Nishiyama T."/>
            <person name="Hasebe M."/>
            <person name="Maruyama T."/>
            <person name="Minagawa J."/>
            <person name="Obokata J."/>
            <person name="Shigenobu S."/>
        </authorList>
    </citation>
    <scope>NUCLEOTIDE SEQUENCE [LARGE SCALE GENOMIC DNA]</scope>
</reference>
<proteinExistence type="predicted"/>